<dbReference type="Gene3D" id="1.10.1020.10">
    <property type="entry name" value="Adenine-specific Methyltransferase, Domain 2"/>
    <property type="match status" value="1"/>
</dbReference>
<dbReference type="Pfam" id="PF02086">
    <property type="entry name" value="MethyltransfD12"/>
    <property type="match status" value="1"/>
</dbReference>
<dbReference type="InterPro" id="IPR029063">
    <property type="entry name" value="SAM-dependent_MTases_sf"/>
</dbReference>
<dbReference type="GO" id="GO:0032259">
    <property type="term" value="P:methylation"/>
    <property type="evidence" value="ECO:0007669"/>
    <property type="project" value="UniProtKB-KW"/>
</dbReference>
<evidence type="ECO:0000256" key="5">
    <source>
        <dbReference type="ARBA" id="ARBA00022691"/>
    </source>
</evidence>
<dbReference type="InterPro" id="IPR012327">
    <property type="entry name" value="MeTrfase_D12"/>
</dbReference>
<evidence type="ECO:0000256" key="6">
    <source>
        <dbReference type="ARBA" id="ARBA00047942"/>
    </source>
</evidence>
<proteinExistence type="inferred from homology"/>
<sequence length="58" mass="6749">MFALAPASATISDINRDLITTYAVIKHEPQELIKLLAKHKVNHCEEYYYKIRKQFING</sequence>
<dbReference type="GO" id="GO:0009007">
    <property type="term" value="F:site-specific DNA-methyltransferase (adenine-specific) activity"/>
    <property type="evidence" value="ECO:0007669"/>
    <property type="project" value="UniProtKB-EC"/>
</dbReference>
<dbReference type="EC" id="2.1.1.72" evidence="2"/>
<dbReference type="AlphaFoldDB" id="A0AAT9GAF7"/>
<comment type="catalytic activity">
    <reaction evidence="6">
        <text>a 2'-deoxyadenosine in DNA + S-adenosyl-L-methionine = an N(6)-methyl-2'-deoxyadenosine in DNA + S-adenosyl-L-homocysteine + H(+)</text>
        <dbReference type="Rhea" id="RHEA:15197"/>
        <dbReference type="Rhea" id="RHEA-COMP:12418"/>
        <dbReference type="Rhea" id="RHEA-COMP:12419"/>
        <dbReference type="ChEBI" id="CHEBI:15378"/>
        <dbReference type="ChEBI" id="CHEBI:57856"/>
        <dbReference type="ChEBI" id="CHEBI:59789"/>
        <dbReference type="ChEBI" id="CHEBI:90615"/>
        <dbReference type="ChEBI" id="CHEBI:90616"/>
        <dbReference type="EC" id="2.1.1.72"/>
    </reaction>
</comment>
<dbReference type="SUPFAM" id="SSF53335">
    <property type="entry name" value="S-adenosyl-L-methionine-dependent methyltransferases"/>
    <property type="match status" value="1"/>
</dbReference>
<gene>
    <name evidence="7" type="ORF">DMENIID0002_13800</name>
</gene>
<evidence type="ECO:0000256" key="2">
    <source>
        <dbReference type="ARBA" id="ARBA00011900"/>
    </source>
</evidence>
<comment type="similarity">
    <text evidence="1">Belongs to the N(4)/N(6)-methyltransferase family.</text>
</comment>
<evidence type="ECO:0000313" key="7">
    <source>
        <dbReference type="EMBL" id="BFD46734.1"/>
    </source>
</evidence>
<evidence type="ECO:0000256" key="1">
    <source>
        <dbReference type="ARBA" id="ARBA00006594"/>
    </source>
</evidence>
<accession>A0AAT9GAF7</accession>
<protein>
    <recommendedName>
        <fullName evidence="2">site-specific DNA-methyltransferase (adenine-specific)</fullName>
        <ecNumber evidence="2">2.1.1.72</ecNumber>
    </recommendedName>
</protein>
<organism evidence="7">
    <name type="scientific">Candidatus Tisiphia endosymbiont of Sergentomyia squamirostris</name>
    <dbReference type="NCBI Taxonomy" id="3113639"/>
    <lineage>
        <taxon>Bacteria</taxon>
        <taxon>Pseudomonadati</taxon>
        <taxon>Pseudomonadota</taxon>
        <taxon>Alphaproteobacteria</taxon>
        <taxon>Rickettsiales</taxon>
        <taxon>Rickettsiaceae</taxon>
        <taxon>Rickettsieae</taxon>
        <taxon>Candidatus Tisiphia</taxon>
    </lineage>
</organism>
<keyword evidence="5" id="KW-0949">S-adenosyl-L-methionine</keyword>
<dbReference type="EMBL" id="AP029170">
    <property type="protein sequence ID" value="BFD46734.1"/>
    <property type="molecule type" value="Genomic_DNA"/>
</dbReference>
<evidence type="ECO:0000256" key="4">
    <source>
        <dbReference type="ARBA" id="ARBA00022679"/>
    </source>
</evidence>
<dbReference type="GO" id="GO:0009307">
    <property type="term" value="P:DNA restriction-modification system"/>
    <property type="evidence" value="ECO:0007669"/>
    <property type="project" value="InterPro"/>
</dbReference>
<reference evidence="7" key="1">
    <citation type="submission" date="2024-01" db="EMBL/GenBank/DDBJ databases">
        <title>Sequencing the genomes of a sandfly, Sergentomyia squamirostris, and its two endosymbionts.</title>
        <authorList>
            <person name="Itokawa K."/>
            <person name="Sanjoba C."/>
        </authorList>
    </citation>
    <scope>NUCLEOTIDE SEQUENCE</scope>
    <source>
        <strain evidence="7">RiSSQ</strain>
    </source>
</reference>
<evidence type="ECO:0000256" key="3">
    <source>
        <dbReference type="ARBA" id="ARBA00022603"/>
    </source>
</evidence>
<keyword evidence="3" id="KW-0489">Methyltransferase</keyword>
<keyword evidence="4" id="KW-0808">Transferase</keyword>
<name>A0AAT9GAF7_9RICK</name>
<dbReference type="InterPro" id="IPR023095">
    <property type="entry name" value="Ade_MeTrfase_dom_2"/>
</dbReference>